<name>A0A6I3SL02_HELMO</name>
<evidence type="ECO:0000256" key="3">
    <source>
        <dbReference type="ARBA" id="ARBA00022490"/>
    </source>
</evidence>
<evidence type="ECO:0000313" key="6">
    <source>
        <dbReference type="EMBL" id="MTV49648.1"/>
    </source>
</evidence>
<dbReference type="Pfam" id="PF02561">
    <property type="entry name" value="FliS"/>
    <property type="match status" value="1"/>
</dbReference>
<keyword evidence="5" id="KW-0143">Chaperone</keyword>
<dbReference type="GO" id="GO:0044780">
    <property type="term" value="P:bacterial-type flagellum assembly"/>
    <property type="evidence" value="ECO:0007669"/>
    <property type="project" value="InterPro"/>
</dbReference>
<evidence type="ECO:0000313" key="7">
    <source>
        <dbReference type="Proteomes" id="UP000430670"/>
    </source>
</evidence>
<dbReference type="PANTHER" id="PTHR34773">
    <property type="entry name" value="FLAGELLAR SECRETION CHAPERONE FLIS"/>
    <property type="match status" value="1"/>
</dbReference>
<organism evidence="6 7">
    <name type="scientific">Heliobacterium mobile</name>
    <name type="common">Heliobacillus mobilis</name>
    <dbReference type="NCBI Taxonomy" id="28064"/>
    <lineage>
        <taxon>Bacteria</taxon>
        <taxon>Bacillati</taxon>
        <taxon>Bacillota</taxon>
        <taxon>Clostridia</taxon>
        <taxon>Eubacteriales</taxon>
        <taxon>Heliobacteriaceae</taxon>
        <taxon>Heliobacterium</taxon>
    </lineage>
</organism>
<evidence type="ECO:0000256" key="2">
    <source>
        <dbReference type="ARBA" id="ARBA00008787"/>
    </source>
</evidence>
<keyword evidence="3" id="KW-0963">Cytoplasm</keyword>
<dbReference type="InterPro" id="IPR003713">
    <property type="entry name" value="FliS"/>
</dbReference>
<accession>A0A6I3SL02</accession>
<dbReference type="GO" id="GO:0071973">
    <property type="term" value="P:bacterial-type flagellum-dependent cell motility"/>
    <property type="evidence" value="ECO:0007669"/>
    <property type="project" value="TreeGrafter"/>
</dbReference>
<evidence type="ECO:0000256" key="4">
    <source>
        <dbReference type="ARBA" id="ARBA00022795"/>
    </source>
</evidence>
<keyword evidence="6" id="KW-0969">Cilium</keyword>
<comment type="similarity">
    <text evidence="2">Belongs to the FliS family.</text>
</comment>
<comment type="caution">
    <text evidence="6">The sequence shown here is derived from an EMBL/GenBank/DDBJ whole genome shotgun (WGS) entry which is preliminary data.</text>
</comment>
<dbReference type="CDD" id="cd16098">
    <property type="entry name" value="FliS"/>
    <property type="match status" value="1"/>
</dbReference>
<dbReference type="PANTHER" id="PTHR34773:SF1">
    <property type="entry name" value="FLAGELLAR SECRETION CHAPERONE FLIS"/>
    <property type="match status" value="1"/>
</dbReference>
<dbReference type="Proteomes" id="UP000430670">
    <property type="component" value="Unassembled WGS sequence"/>
</dbReference>
<dbReference type="RefSeq" id="WP_155476747.1">
    <property type="nucleotide sequence ID" value="NZ_WNKU01000013.1"/>
</dbReference>
<dbReference type="GO" id="GO:0005829">
    <property type="term" value="C:cytosol"/>
    <property type="evidence" value="ECO:0007669"/>
    <property type="project" value="UniProtKB-SubCell"/>
</dbReference>
<comment type="subcellular location">
    <subcellularLocation>
        <location evidence="1">Cytoplasm</location>
        <location evidence="1">Cytosol</location>
    </subcellularLocation>
</comment>
<dbReference type="NCBIfam" id="TIGR00208">
    <property type="entry name" value="fliS"/>
    <property type="match status" value="1"/>
</dbReference>
<sequence>MERIPTEQEIYQMSSQELTLVLYESLIDRLQNSLVAIREKRIGAANQELQKANDIVERLGAGINYEAGAVAEQFDALYNFVADRLYEANWKKDAAIITDILKTIEPIEEAWKQMLKQGPTNRSEQIRRQTSVYERNLAYDYDAMDICDSVDRRE</sequence>
<keyword evidence="6" id="KW-0282">Flagellum</keyword>
<keyword evidence="6" id="KW-0966">Cell projection</keyword>
<dbReference type="SUPFAM" id="SSF101116">
    <property type="entry name" value="Flagellar export chaperone FliS"/>
    <property type="match status" value="1"/>
</dbReference>
<dbReference type="AlphaFoldDB" id="A0A6I3SL02"/>
<protein>
    <submittedName>
        <fullName evidence="6">Flagellar export chaperone FliS</fullName>
    </submittedName>
</protein>
<keyword evidence="7" id="KW-1185">Reference proteome</keyword>
<evidence type="ECO:0000256" key="1">
    <source>
        <dbReference type="ARBA" id="ARBA00004514"/>
    </source>
</evidence>
<dbReference type="Gene3D" id="1.20.120.340">
    <property type="entry name" value="Flagellar protein FliS"/>
    <property type="match status" value="1"/>
</dbReference>
<gene>
    <name evidence="6" type="primary">fliS</name>
    <name evidence="6" type="ORF">GJ688_11745</name>
</gene>
<dbReference type="EMBL" id="WNKU01000013">
    <property type="protein sequence ID" value="MTV49648.1"/>
    <property type="molecule type" value="Genomic_DNA"/>
</dbReference>
<proteinExistence type="inferred from homology"/>
<dbReference type="InterPro" id="IPR036584">
    <property type="entry name" value="FliS_sf"/>
</dbReference>
<dbReference type="OrthoDB" id="9792010at2"/>
<evidence type="ECO:0000256" key="5">
    <source>
        <dbReference type="ARBA" id="ARBA00023186"/>
    </source>
</evidence>
<keyword evidence="4" id="KW-1005">Bacterial flagellum biogenesis</keyword>
<reference evidence="6 7" key="1">
    <citation type="submission" date="2019-11" db="EMBL/GenBank/DDBJ databases">
        <title>Whole-genome sequence of a the green, strictly anaerobic photosynthetic bacterium Heliobacillus mobilis DSM 6151.</title>
        <authorList>
            <person name="Kyndt J.A."/>
            <person name="Meyer T.E."/>
        </authorList>
    </citation>
    <scope>NUCLEOTIDE SEQUENCE [LARGE SCALE GENOMIC DNA]</scope>
    <source>
        <strain evidence="6 7">DSM 6151</strain>
    </source>
</reference>